<reference evidence="2 3" key="1">
    <citation type="submission" date="2019-08" db="EMBL/GenBank/DDBJ databases">
        <title>Bacterial whole genome sequence for Glaciihabitans sp. CHu50b-6-2.</title>
        <authorList>
            <person name="Jin L."/>
        </authorList>
    </citation>
    <scope>NUCLEOTIDE SEQUENCE [LARGE SCALE GENOMIC DNA]</scope>
    <source>
        <strain evidence="2 3">CHu50b-6-2</strain>
    </source>
</reference>
<gene>
    <name evidence="2" type="ORF">FVP33_13845</name>
</gene>
<keyword evidence="1" id="KW-0812">Transmembrane</keyword>
<feature type="transmembrane region" description="Helical" evidence="1">
    <location>
        <begin position="98"/>
        <end position="120"/>
    </location>
</feature>
<comment type="caution">
    <text evidence="2">The sequence shown here is derived from an EMBL/GenBank/DDBJ whole genome shotgun (WGS) entry which is preliminary data.</text>
</comment>
<keyword evidence="3" id="KW-1185">Reference proteome</keyword>
<keyword evidence="1" id="KW-0472">Membrane</keyword>
<protein>
    <recommendedName>
        <fullName evidence="4">Acyl-CoA synthetase</fullName>
    </recommendedName>
</protein>
<proteinExistence type="predicted"/>
<evidence type="ECO:0000313" key="2">
    <source>
        <dbReference type="EMBL" id="TXN29259.1"/>
    </source>
</evidence>
<feature type="transmembrane region" description="Helical" evidence="1">
    <location>
        <begin position="132"/>
        <end position="149"/>
    </location>
</feature>
<evidence type="ECO:0000313" key="3">
    <source>
        <dbReference type="Proteomes" id="UP000321379"/>
    </source>
</evidence>
<dbReference type="Proteomes" id="UP000321379">
    <property type="component" value="Unassembled WGS sequence"/>
</dbReference>
<keyword evidence="1" id="KW-1133">Transmembrane helix</keyword>
<dbReference type="RefSeq" id="WP_147784278.1">
    <property type="nucleotide sequence ID" value="NZ_VRMG01000009.1"/>
</dbReference>
<organism evidence="2 3">
    <name type="scientific">Lacisediminihabitans profunda</name>
    <dbReference type="NCBI Taxonomy" id="2594790"/>
    <lineage>
        <taxon>Bacteria</taxon>
        <taxon>Bacillati</taxon>
        <taxon>Actinomycetota</taxon>
        <taxon>Actinomycetes</taxon>
        <taxon>Micrococcales</taxon>
        <taxon>Microbacteriaceae</taxon>
        <taxon>Lacisediminihabitans</taxon>
    </lineage>
</organism>
<feature type="transmembrane region" description="Helical" evidence="1">
    <location>
        <begin position="42"/>
        <end position="64"/>
    </location>
</feature>
<dbReference type="EMBL" id="VRMG01000009">
    <property type="protein sequence ID" value="TXN29259.1"/>
    <property type="molecule type" value="Genomic_DNA"/>
</dbReference>
<feature type="transmembrane region" description="Helical" evidence="1">
    <location>
        <begin position="12"/>
        <end position="36"/>
    </location>
</feature>
<evidence type="ECO:0008006" key="4">
    <source>
        <dbReference type="Google" id="ProtNLM"/>
    </source>
</evidence>
<accession>A0A5C8ULK1</accession>
<sequence length="219" mass="22481">MAPQLPIAAQRAAYWPVPIARAIPAAALALVITFSADHSARFGLVVFGIFGIVGGVVVAAAALLRLADSGARAFVIAQGAVTVVAGLLALLVNGGGVQYLFLILTVFAAITGFLELYSGLRTRRRFVASGDWVTAGAFTAVVAVVFVLIPPGYSQRFTGPDGVARVLDSSVVVVGLLGAYAAILAVYLLIAGLSAKWGTQSTPEAEEAKPSPAERETSA</sequence>
<feature type="transmembrane region" description="Helical" evidence="1">
    <location>
        <begin position="71"/>
        <end position="92"/>
    </location>
</feature>
<name>A0A5C8ULK1_9MICO</name>
<feature type="transmembrane region" description="Helical" evidence="1">
    <location>
        <begin position="169"/>
        <end position="190"/>
    </location>
</feature>
<dbReference type="AlphaFoldDB" id="A0A5C8ULK1"/>
<evidence type="ECO:0000256" key="1">
    <source>
        <dbReference type="SAM" id="Phobius"/>
    </source>
</evidence>